<dbReference type="EMBL" id="JAUSTZ010000011">
    <property type="protein sequence ID" value="MDQ0227737.1"/>
    <property type="molecule type" value="Genomic_DNA"/>
</dbReference>
<dbReference type="RefSeq" id="WP_174881056.1">
    <property type="nucleotide sequence ID" value="NZ_CADEPK010000301.1"/>
</dbReference>
<accession>A0ABT9Z7F9</accession>
<comment type="caution">
    <text evidence="1">The sequence shown here is derived from an EMBL/GenBank/DDBJ whole genome shotgun (WGS) entry which is preliminary data.</text>
</comment>
<protein>
    <recommendedName>
        <fullName evidence="3">SMI1/KNR4 family protein</fullName>
    </recommendedName>
</protein>
<organism evidence="1 2">
    <name type="scientific">Metabacillus niabensis</name>
    <dbReference type="NCBI Taxonomy" id="324854"/>
    <lineage>
        <taxon>Bacteria</taxon>
        <taxon>Bacillati</taxon>
        <taxon>Bacillota</taxon>
        <taxon>Bacilli</taxon>
        <taxon>Bacillales</taxon>
        <taxon>Bacillaceae</taxon>
        <taxon>Metabacillus</taxon>
    </lineage>
</organism>
<evidence type="ECO:0000313" key="2">
    <source>
        <dbReference type="Proteomes" id="UP001232245"/>
    </source>
</evidence>
<proteinExistence type="predicted"/>
<evidence type="ECO:0008006" key="3">
    <source>
        <dbReference type="Google" id="ProtNLM"/>
    </source>
</evidence>
<keyword evidence="2" id="KW-1185">Reference proteome</keyword>
<sequence>MVSKQQSTFNKKAYSRRNKSFLYPKLEGEKEISTYFKNNIGRKSLVYCKERKRMNKFTKIIEKFEQNLIRDGQDVNEVKQAFGQAKHEELNNITLLYETFTKWSAFYKEHDLENLKSYSIPEPIVDFYRDFEPQNLPALSGGIRLLGLEQIKAENATAIPSMFLVKFGLLTVATTIGGNVNCLDLNAINNEEPRVLIADHSFCSYNDDLEVVECVIVPDDIADKFSEDEPIVLTYDIINSCLPQVADSFSSFLSKLANEEYVDIENEYL</sequence>
<evidence type="ECO:0000313" key="1">
    <source>
        <dbReference type="EMBL" id="MDQ0227737.1"/>
    </source>
</evidence>
<reference evidence="1 2" key="1">
    <citation type="submission" date="2023-07" db="EMBL/GenBank/DDBJ databases">
        <title>Genomic Encyclopedia of Type Strains, Phase IV (KMG-IV): sequencing the most valuable type-strain genomes for metagenomic binning, comparative biology and taxonomic classification.</title>
        <authorList>
            <person name="Goeker M."/>
        </authorList>
    </citation>
    <scope>NUCLEOTIDE SEQUENCE [LARGE SCALE GENOMIC DNA]</scope>
    <source>
        <strain evidence="1 2">DSM 17723</strain>
    </source>
</reference>
<dbReference type="Proteomes" id="UP001232245">
    <property type="component" value="Unassembled WGS sequence"/>
</dbReference>
<name>A0ABT9Z7F9_9BACI</name>
<gene>
    <name evidence="1" type="ORF">J2S02_004084</name>
</gene>